<dbReference type="AlphaFoldDB" id="A0A7W9ZUQ0"/>
<protein>
    <submittedName>
        <fullName evidence="1">Uncharacterized protein</fullName>
    </submittedName>
</protein>
<comment type="caution">
    <text evidence="1">The sequence shown here is derived from an EMBL/GenBank/DDBJ whole genome shotgun (WGS) entry which is preliminary data.</text>
</comment>
<accession>A0A7W9ZUQ0</accession>
<sequence length="64" mass="6956">MTGIALMIIDGHTGFQRRKDKGLPHGLGRHPPGKPGAAEIDGSLLMDAAMDRPIRDEGIKRILR</sequence>
<dbReference type="Proteomes" id="UP000517187">
    <property type="component" value="Unassembled WGS sequence"/>
</dbReference>
<gene>
    <name evidence="1" type="ORF">GGE66_003487</name>
</gene>
<evidence type="ECO:0000313" key="1">
    <source>
        <dbReference type="EMBL" id="MBB6222503.1"/>
    </source>
</evidence>
<proteinExistence type="predicted"/>
<dbReference type="EMBL" id="JACIIJ010000007">
    <property type="protein sequence ID" value="MBB6222503.1"/>
    <property type="molecule type" value="Genomic_DNA"/>
</dbReference>
<reference evidence="1 2" key="1">
    <citation type="submission" date="2020-08" db="EMBL/GenBank/DDBJ databases">
        <title>Genomic Encyclopedia of Type Strains, Phase IV (KMG-V): Genome sequencing to study the core and pangenomes of soil and plant-associated prokaryotes.</title>
        <authorList>
            <person name="Whitman W."/>
        </authorList>
    </citation>
    <scope>NUCLEOTIDE SEQUENCE [LARGE SCALE GENOMIC DNA]</scope>
    <source>
        <strain evidence="1 2">SEMIA 4011</strain>
    </source>
</reference>
<name>A0A7W9ZUQ0_RHILE</name>
<evidence type="ECO:0000313" key="2">
    <source>
        <dbReference type="Proteomes" id="UP000517187"/>
    </source>
</evidence>
<organism evidence="1 2">
    <name type="scientific">Rhizobium leguminosarum</name>
    <dbReference type="NCBI Taxonomy" id="384"/>
    <lineage>
        <taxon>Bacteria</taxon>
        <taxon>Pseudomonadati</taxon>
        <taxon>Pseudomonadota</taxon>
        <taxon>Alphaproteobacteria</taxon>
        <taxon>Hyphomicrobiales</taxon>
        <taxon>Rhizobiaceae</taxon>
        <taxon>Rhizobium/Agrobacterium group</taxon>
        <taxon>Rhizobium</taxon>
    </lineage>
</organism>